<proteinExistence type="predicted"/>
<dbReference type="WBParaSite" id="nRc.2.0.1.t47607-RA">
    <property type="protein sequence ID" value="nRc.2.0.1.t47607-RA"/>
    <property type="gene ID" value="nRc.2.0.1.g47607"/>
</dbReference>
<feature type="chain" id="PRO_5037564627" evidence="1">
    <location>
        <begin position="24"/>
        <end position="345"/>
    </location>
</feature>
<sequence>MNCLKFFLFGLTTAILAVGSINGVEEALTFWDLHVSKSWNSQLLPKDQESEWRLGLGCVPSVINKKPKAILFLSQDETSNVTLAFFSLVEMTGASVLRLGPSASLNLSDHSEFVGRETSATEMQTGSLISAKRSSVQPGVLDMERGSVLHLTDTKLNTFMSKFVTQDSAVLTATSNSHVTLIGGSSFNMGPGSQITMSKSGLEIAGDVIIGERSKLNFNGFELTMVGGRVNVDKNVEINAESKSALTIFGATLNFTEGSKTKLGVQAEFRMERNSSLIMARRDLRLNIEEKGFFVVEKNSHCLMTDDVTILQQSTSRFKSDSAISSIRCFTTYELLSDEKRRRFP</sequence>
<organism evidence="2 3">
    <name type="scientific">Romanomermis culicivorax</name>
    <name type="common">Nematode worm</name>
    <dbReference type="NCBI Taxonomy" id="13658"/>
    <lineage>
        <taxon>Eukaryota</taxon>
        <taxon>Metazoa</taxon>
        <taxon>Ecdysozoa</taxon>
        <taxon>Nematoda</taxon>
        <taxon>Enoplea</taxon>
        <taxon>Dorylaimia</taxon>
        <taxon>Mermithida</taxon>
        <taxon>Mermithoidea</taxon>
        <taxon>Mermithidae</taxon>
        <taxon>Romanomermis</taxon>
    </lineage>
</organism>
<reference evidence="3" key="1">
    <citation type="submission" date="2022-11" db="UniProtKB">
        <authorList>
            <consortium name="WormBaseParasite"/>
        </authorList>
    </citation>
    <scope>IDENTIFICATION</scope>
</reference>
<name>A0A915L9V1_ROMCU</name>
<protein>
    <submittedName>
        <fullName evidence="3">Auto-transporter adhesin head GIN domain-containing protein</fullName>
    </submittedName>
</protein>
<dbReference type="Proteomes" id="UP000887565">
    <property type="component" value="Unplaced"/>
</dbReference>
<keyword evidence="2" id="KW-1185">Reference proteome</keyword>
<feature type="signal peptide" evidence="1">
    <location>
        <begin position="1"/>
        <end position="23"/>
    </location>
</feature>
<evidence type="ECO:0000313" key="3">
    <source>
        <dbReference type="WBParaSite" id="nRc.2.0.1.t47607-RA"/>
    </source>
</evidence>
<keyword evidence="1" id="KW-0732">Signal</keyword>
<evidence type="ECO:0000313" key="2">
    <source>
        <dbReference type="Proteomes" id="UP000887565"/>
    </source>
</evidence>
<evidence type="ECO:0000256" key="1">
    <source>
        <dbReference type="SAM" id="SignalP"/>
    </source>
</evidence>
<dbReference type="AlphaFoldDB" id="A0A915L9V1"/>
<accession>A0A915L9V1</accession>